<name>A0A2K3ML79_TRIPR</name>
<protein>
    <submittedName>
        <fullName evidence="3">RAB3 GTPase-activating protein catalytic subunit</fullName>
    </submittedName>
</protein>
<dbReference type="ExpressionAtlas" id="A0A2K3ML79">
    <property type="expression patterns" value="baseline"/>
</dbReference>
<dbReference type="AlphaFoldDB" id="A0A2K3ML79"/>
<sequence length="156" mass="17752">LGLGFTIAEPLLSGNEDFSKLFNDCKEYAITSCQSIRFSEKVGELVQVYETVETMLLNPEEALKMMNPSEESTATTGETKRRFKKLSHIFAGKDKLLSRSFLKDKINNEEKKIRQSFSSFFDKKSTLFSKKPPKEGKLSPAETTPSMEDDWTIIHI</sequence>
<accession>A0A2K3ML79</accession>
<evidence type="ECO:0000256" key="1">
    <source>
        <dbReference type="SAM" id="MobiDB-lite"/>
    </source>
</evidence>
<reference evidence="3 4" key="1">
    <citation type="journal article" date="2014" name="Am. J. Bot.">
        <title>Genome assembly and annotation for red clover (Trifolium pratense; Fabaceae).</title>
        <authorList>
            <person name="Istvanek J."/>
            <person name="Jaros M."/>
            <person name="Krenek A."/>
            <person name="Repkova J."/>
        </authorList>
    </citation>
    <scope>NUCLEOTIDE SEQUENCE [LARGE SCALE GENOMIC DNA]</scope>
    <source>
        <strain evidence="4">cv. Tatra</strain>
        <tissue evidence="3">Young leaves</tissue>
    </source>
</reference>
<organism evidence="3 4">
    <name type="scientific">Trifolium pratense</name>
    <name type="common">Red clover</name>
    <dbReference type="NCBI Taxonomy" id="57577"/>
    <lineage>
        <taxon>Eukaryota</taxon>
        <taxon>Viridiplantae</taxon>
        <taxon>Streptophyta</taxon>
        <taxon>Embryophyta</taxon>
        <taxon>Tracheophyta</taxon>
        <taxon>Spermatophyta</taxon>
        <taxon>Magnoliopsida</taxon>
        <taxon>eudicotyledons</taxon>
        <taxon>Gunneridae</taxon>
        <taxon>Pentapetalae</taxon>
        <taxon>rosids</taxon>
        <taxon>fabids</taxon>
        <taxon>Fabales</taxon>
        <taxon>Fabaceae</taxon>
        <taxon>Papilionoideae</taxon>
        <taxon>50 kb inversion clade</taxon>
        <taxon>NPAAA clade</taxon>
        <taxon>Hologalegina</taxon>
        <taxon>IRL clade</taxon>
        <taxon>Trifolieae</taxon>
        <taxon>Trifolium</taxon>
    </lineage>
</organism>
<comment type="caution">
    <text evidence="3">The sequence shown here is derived from an EMBL/GenBank/DDBJ whole genome shotgun (WGS) entry which is preliminary data.</text>
</comment>
<dbReference type="EMBL" id="ASHM01066659">
    <property type="protein sequence ID" value="PNX91567.1"/>
    <property type="molecule type" value="Genomic_DNA"/>
</dbReference>
<proteinExistence type="predicted"/>
<reference evidence="3 4" key="2">
    <citation type="journal article" date="2017" name="Front. Plant Sci.">
        <title>Gene Classification and Mining of Molecular Markers Useful in Red Clover (Trifolium pratense) Breeding.</title>
        <authorList>
            <person name="Istvanek J."/>
            <person name="Dluhosova J."/>
            <person name="Dluhos P."/>
            <person name="Patkova L."/>
            <person name="Nedelnik J."/>
            <person name="Repkova J."/>
        </authorList>
    </citation>
    <scope>NUCLEOTIDE SEQUENCE [LARGE SCALE GENOMIC DNA]</scope>
    <source>
        <strain evidence="4">cv. Tatra</strain>
        <tissue evidence="3">Young leaves</tissue>
    </source>
</reference>
<feature type="region of interest" description="Disordered" evidence="1">
    <location>
        <begin position="126"/>
        <end position="151"/>
    </location>
</feature>
<gene>
    <name evidence="2" type="ORF">L195_g046229</name>
    <name evidence="3" type="ORF">L195_g047698</name>
</gene>
<dbReference type="Proteomes" id="UP000236291">
    <property type="component" value="Unassembled WGS sequence"/>
</dbReference>
<dbReference type="STRING" id="57577.A0A2K3ML79"/>
<feature type="non-terminal residue" evidence="3">
    <location>
        <position position="1"/>
    </location>
</feature>
<evidence type="ECO:0000313" key="3">
    <source>
        <dbReference type="EMBL" id="PNX91567.1"/>
    </source>
</evidence>
<evidence type="ECO:0000313" key="2">
    <source>
        <dbReference type="EMBL" id="PNX90106.1"/>
    </source>
</evidence>
<evidence type="ECO:0000313" key="4">
    <source>
        <dbReference type="Proteomes" id="UP000236291"/>
    </source>
</evidence>
<dbReference type="EMBL" id="ASHM01061824">
    <property type="protein sequence ID" value="PNX90106.1"/>
    <property type="molecule type" value="Genomic_DNA"/>
</dbReference>